<evidence type="ECO:0000256" key="5">
    <source>
        <dbReference type="ARBA" id="ARBA00036184"/>
    </source>
</evidence>
<reference evidence="11 12" key="1">
    <citation type="submission" date="2018-07" db="EMBL/GenBank/DDBJ databases">
        <title>Motiliproteus coralliicola sp. nov., a bacterium isolated from Coral.</title>
        <authorList>
            <person name="Wang G."/>
        </authorList>
    </citation>
    <scope>NUCLEOTIDE SEQUENCE [LARGE SCALE GENOMIC DNA]</scope>
    <source>
        <strain evidence="11 12">C34</strain>
    </source>
</reference>
<dbReference type="EC" id="5.4.99.-" evidence="9"/>
<dbReference type="InterPro" id="IPR020103">
    <property type="entry name" value="PsdUridine_synth_cat_dom_sf"/>
</dbReference>
<dbReference type="InterPro" id="IPR006145">
    <property type="entry name" value="PsdUridine_synth_RsuA/RluA"/>
</dbReference>
<comment type="catalytic activity">
    <reaction evidence="6">
        <text>uridine(746) in 23S rRNA = pseudouridine(746) in 23S rRNA</text>
        <dbReference type="Rhea" id="RHEA:42548"/>
        <dbReference type="Rhea" id="RHEA-COMP:10109"/>
        <dbReference type="Rhea" id="RHEA-COMP:10110"/>
        <dbReference type="ChEBI" id="CHEBI:65314"/>
        <dbReference type="ChEBI" id="CHEBI:65315"/>
        <dbReference type="EC" id="5.4.99.29"/>
    </reaction>
</comment>
<evidence type="ECO:0000256" key="3">
    <source>
        <dbReference type="ARBA" id="ARBA00022694"/>
    </source>
</evidence>
<evidence type="ECO:0000256" key="2">
    <source>
        <dbReference type="ARBA" id="ARBA00022552"/>
    </source>
</evidence>
<keyword evidence="12" id="KW-1185">Reference proteome</keyword>
<sequence>MIEVLYQDDSLVIAVKPADLLSVPGRGPENQDCLLHRLQSEFPTARIVHRLDCATSGVMVLALDADSHRELSRQFHDRETRKRYIAVVDGTLKQHQGRVELPLRCDWPNRPKQMVDHDQGKPALTEYRLLDQADDRSRVELIPITGRSHQLRVHMQALGHPILGDRFYATPSALAKADRLNLHAEQLGIRHPVSGERMEFTAPCPF</sequence>
<evidence type="ECO:0000313" key="12">
    <source>
        <dbReference type="Proteomes" id="UP000253769"/>
    </source>
</evidence>
<dbReference type="GO" id="GO:0160142">
    <property type="term" value="F:23S rRNA pseudouridine(746) synthase activity"/>
    <property type="evidence" value="ECO:0007669"/>
    <property type="project" value="UniProtKB-EC"/>
</dbReference>
<evidence type="ECO:0000256" key="1">
    <source>
        <dbReference type="ARBA" id="ARBA00010876"/>
    </source>
</evidence>
<evidence type="ECO:0000256" key="4">
    <source>
        <dbReference type="ARBA" id="ARBA00023235"/>
    </source>
</evidence>
<evidence type="ECO:0000259" key="10">
    <source>
        <dbReference type="Pfam" id="PF00849"/>
    </source>
</evidence>
<dbReference type="PROSITE" id="PS01129">
    <property type="entry name" value="PSI_RLU"/>
    <property type="match status" value="1"/>
</dbReference>
<comment type="function">
    <text evidence="7">Dual specificity enzyme that catalyzes the synthesis of pseudouridine from uracil-746 in 23S ribosomal RNA and from uracil-32 in the anticodon stem and loop of transfer RNAs.</text>
</comment>
<dbReference type="RefSeq" id="WP_114693871.1">
    <property type="nucleotide sequence ID" value="NZ_QQOH01000001.1"/>
</dbReference>
<dbReference type="NCBIfam" id="TIGR00005">
    <property type="entry name" value="rluA_subfam"/>
    <property type="match status" value="1"/>
</dbReference>
<dbReference type="PANTHER" id="PTHR21600">
    <property type="entry name" value="MITOCHONDRIAL RNA PSEUDOURIDINE SYNTHASE"/>
    <property type="match status" value="1"/>
</dbReference>
<evidence type="ECO:0000256" key="7">
    <source>
        <dbReference type="ARBA" id="ARBA00037305"/>
    </source>
</evidence>
<dbReference type="OrthoDB" id="9807829at2"/>
<protein>
    <recommendedName>
        <fullName evidence="9">Pseudouridine synthase</fullName>
        <ecNumber evidence="9">5.4.99.-</ecNumber>
    </recommendedName>
</protein>
<feature type="domain" description="Pseudouridine synthase RsuA/RluA-like" evidence="10">
    <location>
        <begin position="11"/>
        <end position="157"/>
    </location>
</feature>
<keyword evidence="3" id="KW-0819">tRNA processing</keyword>
<comment type="catalytic activity">
    <reaction evidence="9">
        <text>a uridine in RNA = a pseudouridine in RNA</text>
        <dbReference type="Rhea" id="RHEA:48348"/>
        <dbReference type="Rhea" id="RHEA-COMP:12068"/>
        <dbReference type="Rhea" id="RHEA-COMP:12069"/>
        <dbReference type="ChEBI" id="CHEBI:65314"/>
        <dbReference type="ChEBI" id="CHEBI:65315"/>
    </reaction>
</comment>
<dbReference type="Gene3D" id="3.30.2350.10">
    <property type="entry name" value="Pseudouridine synthase"/>
    <property type="match status" value="1"/>
</dbReference>
<keyword evidence="4 9" id="KW-0413">Isomerase</keyword>
<dbReference type="GO" id="GO:0000455">
    <property type="term" value="P:enzyme-directed rRNA pseudouridine synthesis"/>
    <property type="evidence" value="ECO:0007669"/>
    <property type="project" value="TreeGrafter"/>
</dbReference>
<dbReference type="GO" id="GO:0008033">
    <property type="term" value="P:tRNA processing"/>
    <property type="evidence" value="ECO:0007669"/>
    <property type="project" value="UniProtKB-KW"/>
</dbReference>
<evidence type="ECO:0000256" key="6">
    <source>
        <dbReference type="ARBA" id="ARBA00036916"/>
    </source>
</evidence>
<dbReference type="EMBL" id="QQOH01000001">
    <property type="protein sequence ID" value="RDE24287.1"/>
    <property type="molecule type" value="Genomic_DNA"/>
</dbReference>
<accession>A0A369WRJ6</accession>
<dbReference type="PANTHER" id="PTHR21600:SF91">
    <property type="entry name" value="DUAL-SPECIFICITY RNA PSEUDOURIDINE SYNTHASE RLUA"/>
    <property type="match status" value="1"/>
</dbReference>
<dbReference type="InterPro" id="IPR050188">
    <property type="entry name" value="RluA_PseudoU_synthase"/>
</dbReference>
<comment type="caution">
    <text evidence="11">The sequence shown here is derived from an EMBL/GenBank/DDBJ whole genome shotgun (WGS) entry which is preliminary data.</text>
</comment>
<dbReference type="InterPro" id="IPR006225">
    <property type="entry name" value="PsdUridine_synth_RluC/D"/>
</dbReference>
<evidence type="ECO:0000313" key="11">
    <source>
        <dbReference type="EMBL" id="RDE24287.1"/>
    </source>
</evidence>
<evidence type="ECO:0000256" key="8">
    <source>
        <dbReference type="PIRSR" id="PIRSR606225-1"/>
    </source>
</evidence>
<dbReference type="FunFam" id="3.30.2350.10:FF:000005">
    <property type="entry name" value="Pseudouridine synthase"/>
    <property type="match status" value="1"/>
</dbReference>
<organism evidence="11 12">
    <name type="scientific">Motiliproteus coralliicola</name>
    <dbReference type="NCBI Taxonomy" id="2283196"/>
    <lineage>
        <taxon>Bacteria</taxon>
        <taxon>Pseudomonadati</taxon>
        <taxon>Pseudomonadota</taxon>
        <taxon>Gammaproteobacteria</taxon>
        <taxon>Oceanospirillales</taxon>
        <taxon>Oceanospirillaceae</taxon>
        <taxon>Motiliproteus</taxon>
    </lineage>
</organism>
<keyword evidence="2" id="KW-0698">rRNA processing</keyword>
<dbReference type="CDD" id="cd02869">
    <property type="entry name" value="PseudoU_synth_RluA_like"/>
    <property type="match status" value="1"/>
</dbReference>
<dbReference type="Pfam" id="PF00849">
    <property type="entry name" value="PseudoU_synth_2"/>
    <property type="match status" value="1"/>
</dbReference>
<comment type="function">
    <text evidence="9">Responsible for synthesis of pseudouridine from uracil.</text>
</comment>
<name>A0A369WRJ6_9GAMM</name>
<dbReference type="SUPFAM" id="SSF55120">
    <property type="entry name" value="Pseudouridine synthase"/>
    <property type="match status" value="1"/>
</dbReference>
<feature type="active site" evidence="8">
    <location>
        <position position="52"/>
    </location>
</feature>
<proteinExistence type="inferred from homology"/>
<evidence type="ECO:0000256" key="9">
    <source>
        <dbReference type="RuleBase" id="RU362028"/>
    </source>
</evidence>
<dbReference type="InterPro" id="IPR006224">
    <property type="entry name" value="PsdUridine_synth_RluA-like_CS"/>
</dbReference>
<dbReference type="AlphaFoldDB" id="A0A369WRJ6"/>
<comment type="catalytic activity">
    <reaction evidence="5">
        <text>uridine(32) in tRNA = pseudouridine(32) in tRNA</text>
        <dbReference type="Rhea" id="RHEA:42544"/>
        <dbReference type="Rhea" id="RHEA-COMP:10107"/>
        <dbReference type="Rhea" id="RHEA-COMP:10108"/>
        <dbReference type="ChEBI" id="CHEBI:65314"/>
        <dbReference type="ChEBI" id="CHEBI:65315"/>
        <dbReference type="EC" id="5.4.99.28"/>
    </reaction>
</comment>
<comment type="similarity">
    <text evidence="1 9">Belongs to the pseudouridine synthase RluA family.</text>
</comment>
<dbReference type="GO" id="GO:0160151">
    <property type="term" value="F:tRNA pseudouridine(32) synthase activity"/>
    <property type="evidence" value="ECO:0007669"/>
    <property type="project" value="UniProtKB-EC"/>
</dbReference>
<gene>
    <name evidence="11" type="ORF">DV711_01470</name>
</gene>
<dbReference type="GO" id="GO:0003723">
    <property type="term" value="F:RNA binding"/>
    <property type="evidence" value="ECO:0007669"/>
    <property type="project" value="InterPro"/>
</dbReference>
<dbReference type="Proteomes" id="UP000253769">
    <property type="component" value="Unassembled WGS sequence"/>
</dbReference>